<dbReference type="Pfam" id="PF02588">
    <property type="entry name" value="YitT_membrane"/>
    <property type="match status" value="1"/>
</dbReference>
<keyword evidence="4 6" id="KW-1133">Transmembrane helix</keyword>
<dbReference type="EMBL" id="JBHSRI010000006">
    <property type="protein sequence ID" value="MFC6039095.1"/>
    <property type="molecule type" value="Genomic_DNA"/>
</dbReference>
<gene>
    <name evidence="7" type="ORF">ACFPYN_06450</name>
</gene>
<feature type="transmembrane region" description="Helical" evidence="6">
    <location>
        <begin position="173"/>
        <end position="191"/>
    </location>
</feature>
<keyword evidence="2" id="KW-1003">Cell membrane</keyword>
<dbReference type="Proteomes" id="UP001596170">
    <property type="component" value="Unassembled WGS sequence"/>
</dbReference>
<dbReference type="InterPro" id="IPR003740">
    <property type="entry name" value="YitT"/>
</dbReference>
<dbReference type="InterPro" id="IPR051461">
    <property type="entry name" value="UPF0750_membrane"/>
</dbReference>
<keyword evidence="5 6" id="KW-0472">Membrane</keyword>
<accession>A0ABW1L536</accession>
<evidence type="ECO:0000256" key="4">
    <source>
        <dbReference type="ARBA" id="ARBA00022989"/>
    </source>
</evidence>
<proteinExistence type="predicted"/>
<evidence type="ECO:0000313" key="8">
    <source>
        <dbReference type="Proteomes" id="UP001596170"/>
    </source>
</evidence>
<evidence type="ECO:0000256" key="2">
    <source>
        <dbReference type="ARBA" id="ARBA00022475"/>
    </source>
</evidence>
<dbReference type="PANTHER" id="PTHR33545:SF5">
    <property type="entry name" value="UPF0750 MEMBRANE PROTEIN YITT"/>
    <property type="match status" value="1"/>
</dbReference>
<evidence type="ECO:0000256" key="1">
    <source>
        <dbReference type="ARBA" id="ARBA00004651"/>
    </source>
</evidence>
<sequence length="206" mass="22313">MPFIHKSISIIVGSLLMATGVNVFLINHELLDGGTFGMGLILHYLTGFQVGLMVLMLSIPVLILAWFYNRSFLYNSIHGMIFSSFIVDLTYHPLRALGFILDQNPMTSAILGGLFVGAGIGLMLRFDISIGGTDLLGQIIASYAKINPGMVIFLIDVLIVFSGTFIITDSSFLLSFITVICVGTMTSLLTINSNKAHSPIITFGTL</sequence>
<keyword evidence="3 6" id="KW-0812">Transmembrane</keyword>
<feature type="transmembrane region" description="Helical" evidence="6">
    <location>
        <begin position="7"/>
        <end position="26"/>
    </location>
</feature>
<name>A0ABW1L536_9BACL</name>
<protein>
    <submittedName>
        <fullName evidence="7">YitT family protein</fullName>
    </submittedName>
</protein>
<feature type="transmembrane region" description="Helical" evidence="6">
    <location>
        <begin position="80"/>
        <end position="101"/>
    </location>
</feature>
<evidence type="ECO:0000256" key="6">
    <source>
        <dbReference type="SAM" id="Phobius"/>
    </source>
</evidence>
<dbReference type="PANTHER" id="PTHR33545">
    <property type="entry name" value="UPF0750 MEMBRANE PROTEIN YITT-RELATED"/>
    <property type="match status" value="1"/>
</dbReference>
<feature type="transmembrane region" description="Helical" evidence="6">
    <location>
        <begin position="146"/>
        <end position="167"/>
    </location>
</feature>
<keyword evidence="8" id="KW-1185">Reference proteome</keyword>
<feature type="transmembrane region" description="Helical" evidence="6">
    <location>
        <begin position="107"/>
        <end position="126"/>
    </location>
</feature>
<organism evidence="7 8">
    <name type="scientific">Paenisporosarcina macmurdoensis</name>
    <dbReference type="NCBI Taxonomy" id="212659"/>
    <lineage>
        <taxon>Bacteria</taxon>
        <taxon>Bacillati</taxon>
        <taxon>Bacillota</taxon>
        <taxon>Bacilli</taxon>
        <taxon>Bacillales</taxon>
        <taxon>Caryophanaceae</taxon>
        <taxon>Paenisporosarcina</taxon>
    </lineage>
</organism>
<reference evidence="8" key="1">
    <citation type="journal article" date="2019" name="Int. J. Syst. Evol. Microbiol.">
        <title>The Global Catalogue of Microorganisms (GCM) 10K type strain sequencing project: providing services to taxonomists for standard genome sequencing and annotation.</title>
        <authorList>
            <consortium name="The Broad Institute Genomics Platform"/>
            <consortium name="The Broad Institute Genome Sequencing Center for Infectious Disease"/>
            <person name="Wu L."/>
            <person name="Ma J."/>
        </authorList>
    </citation>
    <scope>NUCLEOTIDE SEQUENCE [LARGE SCALE GENOMIC DNA]</scope>
    <source>
        <strain evidence="8">CCUG 54527</strain>
    </source>
</reference>
<evidence type="ECO:0000256" key="5">
    <source>
        <dbReference type="ARBA" id="ARBA00023136"/>
    </source>
</evidence>
<dbReference type="RefSeq" id="WP_377733170.1">
    <property type="nucleotide sequence ID" value="NZ_JBHSRI010000006.1"/>
</dbReference>
<comment type="caution">
    <text evidence="7">The sequence shown here is derived from an EMBL/GenBank/DDBJ whole genome shotgun (WGS) entry which is preliminary data.</text>
</comment>
<feature type="transmembrane region" description="Helical" evidence="6">
    <location>
        <begin position="46"/>
        <end position="68"/>
    </location>
</feature>
<comment type="subcellular location">
    <subcellularLocation>
        <location evidence="1">Cell membrane</location>
        <topology evidence="1">Multi-pass membrane protein</topology>
    </subcellularLocation>
</comment>
<evidence type="ECO:0000256" key="3">
    <source>
        <dbReference type="ARBA" id="ARBA00022692"/>
    </source>
</evidence>
<evidence type="ECO:0000313" key="7">
    <source>
        <dbReference type="EMBL" id="MFC6039095.1"/>
    </source>
</evidence>